<reference evidence="1" key="1">
    <citation type="journal article" date="2014" name="Genome Biol. Evol.">
        <title>Pangenome evidence for extensive interdomain horizontal transfer affecting lineage core and shell genes in uncultured planktonic thaumarchaeota and euryarchaeota.</title>
        <authorList>
            <person name="Deschamps P."/>
            <person name="Zivanovic Y."/>
            <person name="Moreira D."/>
            <person name="Rodriguez-Valera F."/>
            <person name="Lopez-Garcia P."/>
        </authorList>
    </citation>
    <scope>NUCLEOTIDE SEQUENCE</scope>
</reference>
<dbReference type="AlphaFoldDB" id="A0A075I9Y8"/>
<sequence length="365" mass="38785">MGTRLYFVANDGSSGPNLWAHETTNSSTWQVTDILLTTACGDVTDAGAMPGYYTGLLEMGTRFYFDADDCPESGGGGSGRELWAHETTNSSTWLVVDINSGVPGSNPQAPAVMGTRLYFGAGVSPTPTAAPDMELWAHETTNSSTWQVAEINSGSGSYGNSNPQMLTVMGTRLYFSANDGGGGSSQGQNRELWAHESTNDSTWQVADINSGCAGTNSASSHPGRFSGITVLGTRLYFSADDGCDDYELWAHESTNGSTWQATDIYSIPVAWNSYGANPGRNGLTVMGTRLYFDAYDGSSGCELWAHESTNGSTWQVADINSGASSHPGLYAGFTVMGTRLYFDAWDGSNGYELWGMGIGLTITLN</sequence>
<dbReference type="EMBL" id="KF901291">
    <property type="protein sequence ID" value="AIF25466.1"/>
    <property type="molecule type" value="Genomic_DNA"/>
</dbReference>
<evidence type="ECO:0008006" key="2">
    <source>
        <dbReference type="Google" id="ProtNLM"/>
    </source>
</evidence>
<protein>
    <recommendedName>
        <fullName evidence="2">Hyalin repeat-containing protein</fullName>
    </recommendedName>
</protein>
<accession>A0A075I9Y8</accession>
<organism evidence="1">
    <name type="scientific">uncultured marine group II/III euryarchaeote SAT1000_51_D10</name>
    <dbReference type="NCBI Taxonomy" id="1456587"/>
    <lineage>
        <taxon>Archaea</taxon>
        <taxon>Methanobacteriati</taxon>
        <taxon>Methanobacteriota</taxon>
        <taxon>environmental samples</taxon>
    </lineage>
</organism>
<evidence type="ECO:0000313" key="1">
    <source>
        <dbReference type="EMBL" id="AIF25466.1"/>
    </source>
</evidence>
<name>A0A075I9Y8_9EURY</name>
<proteinExistence type="predicted"/>